<dbReference type="EMBL" id="BQNB010012080">
    <property type="protein sequence ID" value="GJS98924.1"/>
    <property type="molecule type" value="Genomic_DNA"/>
</dbReference>
<dbReference type="Proteomes" id="UP001151760">
    <property type="component" value="Unassembled WGS sequence"/>
</dbReference>
<protein>
    <submittedName>
        <fullName evidence="1">Uncharacterized protein</fullName>
    </submittedName>
</protein>
<evidence type="ECO:0000313" key="1">
    <source>
        <dbReference type="EMBL" id="GJS98924.1"/>
    </source>
</evidence>
<reference evidence="1" key="1">
    <citation type="journal article" date="2022" name="Int. J. Mol. Sci.">
        <title>Draft Genome of Tanacetum Coccineum: Genomic Comparison of Closely Related Tanacetum-Family Plants.</title>
        <authorList>
            <person name="Yamashiro T."/>
            <person name="Shiraishi A."/>
            <person name="Nakayama K."/>
            <person name="Satake H."/>
        </authorList>
    </citation>
    <scope>NUCLEOTIDE SEQUENCE</scope>
</reference>
<keyword evidence="2" id="KW-1185">Reference proteome</keyword>
<name>A0ABQ5A8D7_9ASTR</name>
<sequence>MIQPEPKGSTQGYPLVSGEVLRFYTSAGNPVKEILLKLNLPDHRILKDGGEGKEFQRSFRHSDIERLSRSDEVLKLKNFKKDATLKLFKSTNQESKIIDTTRAQQKALDDNLVTPANHLKIGKSNLRLSSNLKSKEPTLQVALDALKLTSFYKAFKITADVPEIYMQEFWFTISRHHSLLRFKMNGKSHTVNVDNFKEMLQICPKLPGQKFKDPLFKEEILFFIRDLRHTGEIKVLSDVNVNHMHQPWRSFAAIINKCLSGKTTALESLRLSRAQIL</sequence>
<accession>A0ABQ5A8D7</accession>
<proteinExistence type="predicted"/>
<organism evidence="1 2">
    <name type="scientific">Tanacetum coccineum</name>
    <dbReference type="NCBI Taxonomy" id="301880"/>
    <lineage>
        <taxon>Eukaryota</taxon>
        <taxon>Viridiplantae</taxon>
        <taxon>Streptophyta</taxon>
        <taxon>Embryophyta</taxon>
        <taxon>Tracheophyta</taxon>
        <taxon>Spermatophyta</taxon>
        <taxon>Magnoliopsida</taxon>
        <taxon>eudicotyledons</taxon>
        <taxon>Gunneridae</taxon>
        <taxon>Pentapetalae</taxon>
        <taxon>asterids</taxon>
        <taxon>campanulids</taxon>
        <taxon>Asterales</taxon>
        <taxon>Asteraceae</taxon>
        <taxon>Asteroideae</taxon>
        <taxon>Anthemideae</taxon>
        <taxon>Anthemidinae</taxon>
        <taxon>Tanacetum</taxon>
    </lineage>
</organism>
<evidence type="ECO:0000313" key="2">
    <source>
        <dbReference type="Proteomes" id="UP001151760"/>
    </source>
</evidence>
<reference evidence="1" key="2">
    <citation type="submission" date="2022-01" db="EMBL/GenBank/DDBJ databases">
        <authorList>
            <person name="Yamashiro T."/>
            <person name="Shiraishi A."/>
            <person name="Satake H."/>
            <person name="Nakayama K."/>
        </authorList>
    </citation>
    <scope>NUCLEOTIDE SEQUENCE</scope>
</reference>
<comment type="caution">
    <text evidence="1">The sequence shown here is derived from an EMBL/GenBank/DDBJ whole genome shotgun (WGS) entry which is preliminary data.</text>
</comment>
<gene>
    <name evidence="1" type="ORF">Tco_0820094</name>
</gene>